<organism evidence="1 2">
    <name type="scientific">Candidatus Thiomargarita nelsonii</name>
    <dbReference type="NCBI Taxonomy" id="1003181"/>
    <lineage>
        <taxon>Bacteria</taxon>
        <taxon>Pseudomonadati</taxon>
        <taxon>Pseudomonadota</taxon>
        <taxon>Gammaproteobacteria</taxon>
        <taxon>Thiotrichales</taxon>
        <taxon>Thiotrichaceae</taxon>
        <taxon>Thiomargarita</taxon>
    </lineage>
</organism>
<evidence type="ECO:0000313" key="2">
    <source>
        <dbReference type="Proteomes" id="UP000030428"/>
    </source>
</evidence>
<proteinExistence type="predicted"/>
<evidence type="ECO:0008006" key="3">
    <source>
        <dbReference type="Google" id="ProtNLM"/>
    </source>
</evidence>
<gene>
    <name evidence="1" type="ORF">PN36_15500</name>
</gene>
<reference evidence="1 2" key="1">
    <citation type="journal article" date="2016" name="Front. Microbiol.">
        <title>Single-Cell (Meta-)Genomics of a Dimorphic Candidatus Thiomargarita nelsonii Reveals Genomic Plasticity.</title>
        <authorList>
            <person name="Flood B.E."/>
            <person name="Fliss P."/>
            <person name="Jones D.S."/>
            <person name="Dick G.J."/>
            <person name="Jain S."/>
            <person name="Kaster A.K."/>
            <person name="Winkel M."/>
            <person name="Mussmann M."/>
            <person name="Bailey J."/>
        </authorList>
    </citation>
    <scope>NUCLEOTIDE SEQUENCE [LARGE SCALE GENOMIC DNA]</scope>
    <source>
        <strain evidence="1">Hydrate Ridge</strain>
    </source>
</reference>
<keyword evidence="2" id="KW-1185">Reference proteome</keyword>
<protein>
    <recommendedName>
        <fullName evidence="3">DUF2281 domain-containing protein</fullName>
    </recommendedName>
</protein>
<dbReference type="Proteomes" id="UP000030428">
    <property type="component" value="Unassembled WGS sequence"/>
</dbReference>
<evidence type="ECO:0000313" key="1">
    <source>
        <dbReference type="EMBL" id="KHD06155.1"/>
    </source>
</evidence>
<accession>A0A0A6PII4</accession>
<sequence length="87" mass="10065">MNTQLVANVSLKEQIVQTLDSLNKAQLQQLFEYLSFLKFRVRLNNIMPSFDETKLATLYAEFAEEDRKLAEEGMDEYSAGLLKEDTK</sequence>
<name>A0A0A6PII4_9GAMM</name>
<dbReference type="AlphaFoldDB" id="A0A0A6PII4"/>
<comment type="caution">
    <text evidence="1">The sequence shown here is derived from an EMBL/GenBank/DDBJ whole genome shotgun (WGS) entry which is preliminary data.</text>
</comment>
<dbReference type="EMBL" id="JSZA02000056">
    <property type="protein sequence ID" value="KHD06155.1"/>
    <property type="molecule type" value="Genomic_DNA"/>
</dbReference>